<feature type="compositionally biased region" description="Polar residues" evidence="1">
    <location>
        <begin position="523"/>
        <end position="540"/>
    </location>
</feature>
<organism evidence="3 4">
    <name type="scientific">Diaporthe vaccinii</name>
    <dbReference type="NCBI Taxonomy" id="105482"/>
    <lineage>
        <taxon>Eukaryota</taxon>
        <taxon>Fungi</taxon>
        <taxon>Dikarya</taxon>
        <taxon>Ascomycota</taxon>
        <taxon>Pezizomycotina</taxon>
        <taxon>Sordariomycetes</taxon>
        <taxon>Sordariomycetidae</taxon>
        <taxon>Diaporthales</taxon>
        <taxon>Diaporthaceae</taxon>
        <taxon>Diaporthe</taxon>
        <taxon>Diaporthe eres species complex</taxon>
    </lineage>
</organism>
<feature type="compositionally biased region" description="Basic and acidic residues" evidence="1">
    <location>
        <begin position="1"/>
        <end position="14"/>
    </location>
</feature>
<feature type="region of interest" description="Disordered" evidence="1">
    <location>
        <begin position="1"/>
        <end position="90"/>
    </location>
</feature>
<dbReference type="InterPro" id="IPR057684">
    <property type="entry name" value="DUF7924"/>
</dbReference>
<feature type="compositionally biased region" description="Basic and acidic residues" evidence="1">
    <location>
        <begin position="54"/>
        <end position="63"/>
    </location>
</feature>
<feature type="region of interest" description="Disordered" evidence="1">
    <location>
        <begin position="514"/>
        <end position="616"/>
    </location>
</feature>
<evidence type="ECO:0000313" key="3">
    <source>
        <dbReference type="EMBL" id="KAL2289770.1"/>
    </source>
</evidence>
<evidence type="ECO:0000259" key="2">
    <source>
        <dbReference type="Pfam" id="PF25545"/>
    </source>
</evidence>
<proteinExistence type="predicted"/>
<dbReference type="EMBL" id="JBAWTH010000011">
    <property type="protein sequence ID" value="KAL2289770.1"/>
    <property type="molecule type" value="Genomic_DNA"/>
</dbReference>
<dbReference type="Pfam" id="PF25545">
    <property type="entry name" value="DUF7924"/>
    <property type="match status" value="1"/>
</dbReference>
<reference evidence="3 4" key="1">
    <citation type="submission" date="2024-03" db="EMBL/GenBank/DDBJ databases">
        <title>A high-quality draft genome sequence of Diaporthe vaccinii, a causative agent of upright dieback and viscid rot disease in cranberry plants.</title>
        <authorList>
            <person name="Sarrasin M."/>
            <person name="Lang B.F."/>
            <person name="Burger G."/>
        </authorList>
    </citation>
    <scope>NUCLEOTIDE SEQUENCE [LARGE SCALE GENOMIC DNA]</scope>
    <source>
        <strain evidence="3 4">IS7</strain>
    </source>
</reference>
<feature type="domain" description="DUF7924" evidence="2">
    <location>
        <begin position="250"/>
        <end position="421"/>
    </location>
</feature>
<comment type="caution">
    <text evidence="3">The sequence shown here is derived from an EMBL/GenBank/DDBJ whole genome shotgun (WGS) entry which is preliminary data.</text>
</comment>
<feature type="compositionally biased region" description="Low complexity" evidence="1">
    <location>
        <begin position="553"/>
        <end position="569"/>
    </location>
</feature>
<accession>A0ABR4F504</accession>
<dbReference type="Proteomes" id="UP001600888">
    <property type="component" value="Unassembled WGS sequence"/>
</dbReference>
<gene>
    <name evidence="3" type="ORF">FJTKL_01089</name>
</gene>
<protein>
    <recommendedName>
        <fullName evidence="2">DUF7924 domain-containing protein</fullName>
    </recommendedName>
</protein>
<evidence type="ECO:0000256" key="1">
    <source>
        <dbReference type="SAM" id="MobiDB-lite"/>
    </source>
</evidence>
<name>A0ABR4F504_9PEZI</name>
<keyword evidence="4" id="KW-1185">Reference proteome</keyword>
<sequence length="616" mass="69466">MTRKEKLTNADQKVRPPPGGPKSTQKSTPGERGPRTSVSQLIPPATRRATRSTTKPEDLESGHRIQSPSPKPRSRKAKAVVSPIATNPEQERRVLQTVETGVVEAKPSTPKSLETDTEDSLNWDSDERHVEKEPLQVYYERIGYLPPLDDATMEVLSFMSMSNPDVDVEAGRVSPQNIPLFRKGLLWRMVDIEPNDGEGFQINEMPDVTHPLVPENIKDYDEKLWEKDLEKCQKQVQEAIFQRTMLLSMIDRYRLFYGYPDTTEQSVLEFAVETPWTCLPMPTHAERRGKKFLTSPKPDLAVGFRRQKLFQDCDWNSFPEETQRLICYEGDGPPNVDRAFYFLTIEAKRGFTSVDDPVALNQCLNNASQALHNMFEFFKEADREIGEGVKVKKDEYTKKFFERVRFFSVVAVAGAMKIRVHRACKLDQNDEKGPKSDYPLKFVFSDYKEVSKKDFTRRQSVVEELTRILHNYGVNELAGLLKDAIKEMDKKFVDYSVKGRVLSRGPLFYSYNQAVPPARKSGKSTPRATPTPTIGSQTPVPGNGPKGYHRPRSSALSLSQSISDDLGQLNVAAGASGDPGQTASGRVEDIQELGTTRQEEALDTGVSGSPKKKRKR</sequence>
<evidence type="ECO:0000313" key="4">
    <source>
        <dbReference type="Proteomes" id="UP001600888"/>
    </source>
</evidence>